<dbReference type="Proteomes" id="UP000027866">
    <property type="component" value="Unassembled WGS sequence"/>
</dbReference>
<reference evidence="3 4" key="1">
    <citation type="submission" date="2014-04" db="EMBL/GenBank/DDBJ databases">
        <title>A comprehensive comparison of genomes of Erythrobacter spp. Strains.</title>
        <authorList>
            <person name="Zheng Q."/>
        </authorList>
    </citation>
    <scope>NUCLEOTIDE SEQUENCE [LARGE SCALE GENOMIC DNA]</scope>
    <source>
        <strain evidence="3 4">DSM 8509</strain>
    </source>
</reference>
<dbReference type="EMBL" id="JMIX01000003">
    <property type="protein sequence ID" value="KEO98761.1"/>
    <property type="molecule type" value="Genomic_DNA"/>
</dbReference>
<protein>
    <submittedName>
        <fullName evidence="3">Uncharacterized protein</fullName>
    </submittedName>
</protein>
<feature type="compositionally biased region" description="Polar residues" evidence="1">
    <location>
        <begin position="1"/>
        <end position="12"/>
    </location>
</feature>
<comment type="caution">
    <text evidence="3">The sequence shown here is derived from an EMBL/GenBank/DDBJ whole genome shotgun (WGS) entry which is preliminary data.</text>
</comment>
<gene>
    <name evidence="3" type="ORF">EH32_06545</name>
</gene>
<proteinExistence type="predicted"/>
<evidence type="ECO:0000313" key="3">
    <source>
        <dbReference type="EMBL" id="KEO98761.1"/>
    </source>
</evidence>
<keyword evidence="2" id="KW-0472">Membrane</keyword>
<evidence type="ECO:0000256" key="1">
    <source>
        <dbReference type="SAM" id="MobiDB-lite"/>
    </source>
</evidence>
<keyword evidence="4" id="KW-1185">Reference proteome</keyword>
<name>A0A074MUR8_9SPHN</name>
<keyword evidence="2" id="KW-1133">Transmembrane helix</keyword>
<sequence length="79" mass="8297">MSRFSLSRQVSQGRVGARVGGPRRAARGGRPPAVRAVMLGGLALVALLTFAWIDGGEEPIHPIVEPVELVPAARGETAR</sequence>
<evidence type="ECO:0000313" key="4">
    <source>
        <dbReference type="Proteomes" id="UP000027866"/>
    </source>
</evidence>
<keyword evidence="2" id="KW-0812">Transmembrane</keyword>
<dbReference type="KEGG" id="elq:Ga0102493_112750"/>
<feature type="transmembrane region" description="Helical" evidence="2">
    <location>
        <begin position="33"/>
        <end position="53"/>
    </location>
</feature>
<dbReference type="PATRIC" id="fig|39960.10.peg.1845"/>
<dbReference type="AlphaFoldDB" id="A0A074MUR8"/>
<accession>A0A074MUR8</accession>
<evidence type="ECO:0000256" key="2">
    <source>
        <dbReference type="SAM" id="Phobius"/>
    </source>
</evidence>
<organism evidence="3 4">
    <name type="scientific">Erythrobacter litoralis</name>
    <dbReference type="NCBI Taxonomy" id="39960"/>
    <lineage>
        <taxon>Bacteria</taxon>
        <taxon>Pseudomonadati</taxon>
        <taxon>Pseudomonadota</taxon>
        <taxon>Alphaproteobacteria</taxon>
        <taxon>Sphingomonadales</taxon>
        <taxon>Erythrobacteraceae</taxon>
        <taxon>Erythrobacter/Porphyrobacter group</taxon>
        <taxon>Erythrobacter</taxon>
    </lineage>
</organism>
<feature type="region of interest" description="Disordered" evidence="1">
    <location>
        <begin position="1"/>
        <end position="30"/>
    </location>
</feature>
<feature type="compositionally biased region" description="Low complexity" evidence="1">
    <location>
        <begin position="13"/>
        <end position="30"/>
    </location>
</feature>